<dbReference type="RefSeq" id="WP_178931791.1">
    <property type="nucleotide sequence ID" value="NZ_JACBAZ010000002.1"/>
</dbReference>
<evidence type="ECO:0000256" key="8">
    <source>
        <dbReference type="SAM" id="SignalP"/>
    </source>
</evidence>
<evidence type="ECO:0000313" key="10">
    <source>
        <dbReference type="EMBL" id="NWK55267.1"/>
    </source>
</evidence>
<feature type="compositionally biased region" description="Polar residues" evidence="7">
    <location>
        <begin position="89"/>
        <end position="103"/>
    </location>
</feature>
<evidence type="ECO:0000313" key="11">
    <source>
        <dbReference type="Proteomes" id="UP000557872"/>
    </source>
</evidence>
<feature type="domain" description="Sulfatase N-terminal" evidence="9">
    <location>
        <begin position="36"/>
        <end position="374"/>
    </location>
</feature>
<dbReference type="GO" id="GO:0004065">
    <property type="term" value="F:arylsulfatase activity"/>
    <property type="evidence" value="ECO:0007669"/>
    <property type="project" value="TreeGrafter"/>
</dbReference>
<dbReference type="PROSITE" id="PS00523">
    <property type="entry name" value="SULFATASE_1"/>
    <property type="match status" value="1"/>
</dbReference>
<evidence type="ECO:0000256" key="3">
    <source>
        <dbReference type="ARBA" id="ARBA00022723"/>
    </source>
</evidence>
<comment type="caution">
    <text evidence="10">The sequence shown here is derived from an EMBL/GenBank/DDBJ whole genome shotgun (WGS) entry which is preliminary data.</text>
</comment>
<dbReference type="PROSITE" id="PS00149">
    <property type="entry name" value="SULFATASE_2"/>
    <property type="match status" value="1"/>
</dbReference>
<dbReference type="Proteomes" id="UP000557872">
    <property type="component" value="Unassembled WGS sequence"/>
</dbReference>
<sequence>MKLIFQKKLLTAFTLLLTGCISHGASSVSANQTTHRNILFILVDDLGWSDVGCYGSSFYETPHIDNLAKQGMRFTDGYAASPVCSPTRSSILTGKNPGRTGNTEYFGGPQPGPKYNRNTILQPAPYISRMLLEEKTLAEALKEQGYATFFAGKWHLGHSPQFWPENQGFDINKGGHSAGGPYGGKKYFSPYGNPRLSNGPDGEHLPDRLASETIQFMETNKDKPFFAYLSFYSVHSPQISRPDLKKKYDTKKKPETQWGVEANKKVRLNQNDAVYAGMVEGMDLAVGRVLSKLTELGLDKNTVVIFMSDNGGVSTDGAHPTSNLPLRAGKGWIYEGGIREPLIIKAPGVTLAGSTCTTPVTSTDFYPTLLELVGAPLQPQQHLDGMSIVPLLKGNDTAERAIYWHYPHYSGGLGGRPSSAIRQGDWKLIEFFEDKHVELYNLRNDIGETSDLAESQSAKTKELLEKLHAWHKEVGAKLPTPNLKYKGR</sequence>
<dbReference type="CDD" id="cd16144">
    <property type="entry name" value="ARS_like"/>
    <property type="match status" value="1"/>
</dbReference>
<name>A0A851GJI7_9BACT</name>
<keyword evidence="11" id="KW-1185">Reference proteome</keyword>
<comment type="similarity">
    <text evidence="2">Belongs to the sulfatase family.</text>
</comment>
<gene>
    <name evidence="10" type="ORF">HW115_06575</name>
</gene>
<evidence type="ECO:0000256" key="6">
    <source>
        <dbReference type="ARBA" id="ARBA00022837"/>
    </source>
</evidence>
<reference evidence="10 11" key="1">
    <citation type="submission" date="2020-07" db="EMBL/GenBank/DDBJ databases">
        <title>Roseicoccus Jingziensis gen. nov., sp. nov., isolated from coastal seawater.</title>
        <authorList>
            <person name="Feng X."/>
        </authorList>
    </citation>
    <scope>NUCLEOTIDE SEQUENCE [LARGE SCALE GENOMIC DNA]</scope>
    <source>
        <strain evidence="10 11">N1E253</strain>
    </source>
</reference>
<dbReference type="InterPro" id="IPR050738">
    <property type="entry name" value="Sulfatase"/>
</dbReference>
<comment type="cofactor">
    <cofactor evidence="1">
        <name>Ca(2+)</name>
        <dbReference type="ChEBI" id="CHEBI:29108"/>
    </cofactor>
</comment>
<feature type="signal peptide" evidence="8">
    <location>
        <begin position="1"/>
        <end position="24"/>
    </location>
</feature>
<protein>
    <submittedName>
        <fullName evidence="10">Sulfatase</fullName>
    </submittedName>
</protein>
<feature type="region of interest" description="Disordered" evidence="7">
    <location>
        <begin position="89"/>
        <end position="114"/>
    </location>
</feature>
<organism evidence="10 11">
    <name type="scientific">Oceaniferula marina</name>
    <dbReference type="NCBI Taxonomy" id="2748318"/>
    <lineage>
        <taxon>Bacteria</taxon>
        <taxon>Pseudomonadati</taxon>
        <taxon>Verrucomicrobiota</taxon>
        <taxon>Verrucomicrobiia</taxon>
        <taxon>Verrucomicrobiales</taxon>
        <taxon>Verrucomicrobiaceae</taxon>
        <taxon>Oceaniferula</taxon>
    </lineage>
</organism>
<dbReference type="FunFam" id="3.40.720.10:FF:000065">
    <property type="entry name" value="Arylsulfatase A"/>
    <property type="match status" value="1"/>
</dbReference>
<dbReference type="SUPFAM" id="SSF53649">
    <property type="entry name" value="Alkaline phosphatase-like"/>
    <property type="match status" value="1"/>
</dbReference>
<keyword evidence="5" id="KW-0378">Hydrolase</keyword>
<keyword evidence="3" id="KW-0479">Metal-binding</keyword>
<dbReference type="Gene3D" id="3.40.720.10">
    <property type="entry name" value="Alkaline Phosphatase, subunit A"/>
    <property type="match status" value="1"/>
</dbReference>
<keyword evidence="4 8" id="KW-0732">Signal</keyword>
<keyword evidence="6" id="KW-0106">Calcium</keyword>
<evidence type="ECO:0000256" key="1">
    <source>
        <dbReference type="ARBA" id="ARBA00001913"/>
    </source>
</evidence>
<dbReference type="InterPro" id="IPR024607">
    <property type="entry name" value="Sulfatase_CS"/>
</dbReference>
<dbReference type="EMBL" id="JACBAZ010000002">
    <property type="protein sequence ID" value="NWK55267.1"/>
    <property type="molecule type" value="Genomic_DNA"/>
</dbReference>
<dbReference type="PANTHER" id="PTHR42693">
    <property type="entry name" value="ARYLSULFATASE FAMILY MEMBER"/>
    <property type="match status" value="1"/>
</dbReference>
<evidence type="ECO:0000259" key="9">
    <source>
        <dbReference type="Pfam" id="PF00884"/>
    </source>
</evidence>
<dbReference type="Gene3D" id="3.30.1120.10">
    <property type="match status" value="1"/>
</dbReference>
<evidence type="ECO:0000256" key="2">
    <source>
        <dbReference type="ARBA" id="ARBA00008779"/>
    </source>
</evidence>
<accession>A0A851GJI7</accession>
<dbReference type="GO" id="GO:0046872">
    <property type="term" value="F:metal ion binding"/>
    <property type="evidence" value="ECO:0007669"/>
    <property type="project" value="UniProtKB-KW"/>
</dbReference>
<dbReference type="InterPro" id="IPR017850">
    <property type="entry name" value="Alkaline_phosphatase_core_sf"/>
</dbReference>
<evidence type="ECO:0000256" key="7">
    <source>
        <dbReference type="SAM" id="MobiDB-lite"/>
    </source>
</evidence>
<proteinExistence type="inferred from homology"/>
<evidence type="ECO:0000256" key="4">
    <source>
        <dbReference type="ARBA" id="ARBA00022729"/>
    </source>
</evidence>
<feature type="chain" id="PRO_5032898350" evidence="8">
    <location>
        <begin position="25"/>
        <end position="488"/>
    </location>
</feature>
<dbReference type="PANTHER" id="PTHR42693:SF42">
    <property type="entry name" value="ARYLSULFATASE G"/>
    <property type="match status" value="1"/>
</dbReference>
<dbReference type="Pfam" id="PF00884">
    <property type="entry name" value="Sulfatase"/>
    <property type="match status" value="1"/>
</dbReference>
<evidence type="ECO:0000256" key="5">
    <source>
        <dbReference type="ARBA" id="ARBA00022801"/>
    </source>
</evidence>
<dbReference type="PROSITE" id="PS51257">
    <property type="entry name" value="PROKAR_LIPOPROTEIN"/>
    <property type="match status" value="1"/>
</dbReference>
<dbReference type="AlphaFoldDB" id="A0A851GJI7"/>
<dbReference type="InterPro" id="IPR000917">
    <property type="entry name" value="Sulfatase_N"/>
</dbReference>